<feature type="binding site" evidence="5">
    <location>
        <position position="39"/>
    </location>
    <ligand>
        <name>ATP</name>
        <dbReference type="ChEBI" id="CHEBI:30616"/>
    </ligand>
</feature>
<evidence type="ECO:0000313" key="8">
    <source>
        <dbReference type="EMBL" id="MRG91712.1"/>
    </source>
</evidence>
<evidence type="ECO:0000313" key="9">
    <source>
        <dbReference type="Proteomes" id="UP000440224"/>
    </source>
</evidence>
<keyword evidence="1" id="KW-0808">Transferase</keyword>
<feature type="region of interest" description="Disordered" evidence="6">
    <location>
        <begin position="304"/>
        <end position="365"/>
    </location>
</feature>
<protein>
    <submittedName>
        <fullName evidence="8">Protein kinase</fullName>
    </submittedName>
</protein>
<keyword evidence="4 5" id="KW-0067">ATP-binding</keyword>
<evidence type="ECO:0000259" key="7">
    <source>
        <dbReference type="PROSITE" id="PS50011"/>
    </source>
</evidence>
<dbReference type="PROSITE" id="PS00107">
    <property type="entry name" value="PROTEIN_KINASE_ATP"/>
    <property type="match status" value="1"/>
</dbReference>
<dbReference type="RefSeq" id="WP_153818599.1">
    <property type="nucleotide sequence ID" value="NZ_WJIE01000002.1"/>
</dbReference>
<dbReference type="GO" id="GO:0005524">
    <property type="term" value="F:ATP binding"/>
    <property type="evidence" value="ECO:0007669"/>
    <property type="project" value="UniProtKB-UniRule"/>
</dbReference>
<keyword evidence="2 5" id="KW-0547">Nucleotide-binding</keyword>
<dbReference type="PROSITE" id="PS50011">
    <property type="entry name" value="PROTEIN_KINASE_DOM"/>
    <property type="match status" value="1"/>
</dbReference>
<dbReference type="InterPro" id="IPR017441">
    <property type="entry name" value="Protein_kinase_ATP_BS"/>
</dbReference>
<feature type="domain" description="Protein kinase" evidence="7">
    <location>
        <begin position="10"/>
        <end position="284"/>
    </location>
</feature>
<dbReference type="SUPFAM" id="SSF56112">
    <property type="entry name" value="Protein kinase-like (PK-like)"/>
    <property type="match status" value="1"/>
</dbReference>
<keyword evidence="9" id="KW-1185">Reference proteome</keyword>
<dbReference type="InterPro" id="IPR011009">
    <property type="entry name" value="Kinase-like_dom_sf"/>
</dbReference>
<dbReference type="Proteomes" id="UP000440224">
    <property type="component" value="Unassembled WGS sequence"/>
</dbReference>
<gene>
    <name evidence="8" type="ORF">GF068_07200</name>
</gene>
<comment type="caution">
    <text evidence="8">The sequence shown here is derived from an EMBL/GenBank/DDBJ whole genome shotgun (WGS) entry which is preliminary data.</text>
</comment>
<sequence length="477" mass="51594">MIGETLGQKYKLVSLLGRGGMGAVYEATHTGTGARVAVKVLHHHMAEGEGLRRFRREAQGVSRIQSPHIVRMLDAGTDAPSGYPYITTELLEGEDLQRLIDRVGALSLRGALAITAQALRGLAEVHAAGIVHRDIKPANLFLARGPDGALTVKILDFGIAKIRNEPLGLAQTTALTATGNLLGSPLYMSPEQVQNSRDVDHRTDLWSLGCVLYAALAGRAPHQHLSSIGQLLVAICVTPARPLVEIAPWVPADVAAIVERALVIPLESRFSSAEDMLAELTRFVPAGEAIREEMLATGERARAALGSSFPPSPPSSMVTPRSFVPPPSERPLRGDEPTALASSFTERVGAEGPRSAQRSAVPKLPARVGSRHVTVDPRRFLGEQSELWTFSLDVHVHLSSLIARIWKALRRGGAKLPPMTYGKEWALFEPRTKRFIEDDPREGEERLSLEAAGLRPGAVLWVVRPDAEDVTPRTLGT</sequence>
<dbReference type="Gene3D" id="1.10.510.10">
    <property type="entry name" value="Transferase(Phosphotransferase) domain 1"/>
    <property type="match status" value="1"/>
</dbReference>
<keyword evidence="3 8" id="KW-0418">Kinase</keyword>
<dbReference type="InterPro" id="IPR000719">
    <property type="entry name" value="Prot_kinase_dom"/>
</dbReference>
<dbReference type="AlphaFoldDB" id="A0A6N7PHX0"/>
<name>A0A6N7PHX0_9BACT</name>
<dbReference type="Pfam" id="PF00069">
    <property type="entry name" value="Pkinase"/>
    <property type="match status" value="1"/>
</dbReference>
<evidence type="ECO:0000256" key="6">
    <source>
        <dbReference type="SAM" id="MobiDB-lite"/>
    </source>
</evidence>
<dbReference type="EMBL" id="WJIE01000002">
    <property type="protein sequence ID" value="MRG91712.1"/>
    <property type="molecule type" value="Genomic_DNA"/>
</dbReference>
<dbReference type="PANTHER" id="PTHR43289">
    <property type="entry name" value="MITOGEN-ACTIVATED PROTEIN KINASE KINASE KINASE 20-RELATED"/>
    <property type="match status" value="1"/>
</dbReference>
<dbReference type="GO" id="GO:0004674">
    <property type="term" value="F:protein serine/threonine kinase activity"/>
    <property type="evidence" value="ECO:0007669"/>
    <property type="project" value="TreeGrafter"/>
</dbReference>
<dbReference type="PANTHER" id="PTHR43289:SF6">
    <property type="entry name" value="SERINE_THREONINE-PROTEIN KINASE NEKL-3"/>
    <property type="match status" value="1"/>
</dbReference>
<dbReference type="PROSITE" id="PS00108">
    <property type="entry name" value="PROTEIN_KINASE_ST"/>
    <property type="match status" value="1"/>
</dbReference>
<reference evidence="8 9" key="1">
    <citation type="submission" date="2019-10" db="EMBL/GenBank/DDBJ databases">
        <title>A soil myxobacterium in the family Polyangiaceae.</title>
        <authorList>
            <person name="Li Y."/>
            <person name="Wang J."/>
        </authorList>
    </citation>
    <scope>NUCLEOTIDE SEQUENCE [LARGE SCALE GENOMIC DNA]</scope>
    <source>
        <strain evidence="8 9">DSM 14734</strain>
    </source>
</reference>
<dbReference type="OrthoDB" id="5516792at2"/>
<evidence type="ECO:0000256" key="2">
    <source>
        <dbReference type="ARBA" id="ARBA00022741"/>
    </source>
</evidence>
<evidence type="ECO:0000256" key="4">
    <source>
        <dbReference type="ARBA" id="ARBA00022840"/>
    </source>
</evidence>
<accession>A0A6N7PHX0</accession>
<dbReference type="SMART" id="SM00220">
    <property type="entry name" value="S_TKc"/>
    <property type="match status" value="1"/>
</dbReference>
<evidence type="ECO:0000256" key="5">
    <source>
        <dbReference type="PROSITE-ProRule" id="PRU10141"/>
    </source>
</evidence>
<dbReference type="Gene3D" id="3.30.200.20">
    <property type="entry name" value="Phosphorylase Kinase, domain 1"/>
    <property type="match status" value="1"/>
</dbReference>
<dbReference type="InterPro" id="IPR008271">
    <property type="entry name" value="Ser/Thr_kinase_AS"/>
</dbReference>
<organism evidence="8 9">
    <name type="scientific">Polyangium spumosum</name>
    <dbReference type="NCBI Taxonomy" id="889282"/>
    <lineage>
        <taxon>Bacteria</taxon>
        <taxon>Pseudomonadati</taxon>
        <taxon>Myxococcota</taxon>
        <taxon>Polyangia</taxon>
        <taxon>Polyangiales</taxon>
        <taxon>Polyangiaceae</taxon>
        <taxon>Polyangium</taxon>
    </lineage>
</organism>
<proteinExistence type="predicted"/>
<dbReference type="CDD" id="cd14014">
    <property type="entry name" value="STKc_PknB_like"/>
    <property type="match status" value="1"/>
</dbReference>
<evidence type="ECO:0000256" key="3">
    <source>
        <dbReference type="ARBA" id="ARBA00022777"/>
    </source>
</evidence>
<evidence type="ECO:0000256" key="1">
    <source>
        <dbReference type="ARBA" id="ARBA00022679"/>
    </source>
</evidence>